<dbReference type="AlphaFoldDB" id="A0A3P3WFG2"/>
<evidence type="ECO:0000256" key="1">
    <source>
        <dbReference type="SAM" id="Phobius"/>
    </source>
</evidence>
<proteinExistence type="predicted"/>
<keyword evidence="1" id="KW-0472">Membrane</keyword>
<dbReference type="EMBL" id="RQVQ01000002">
    <property type="protein sequence ID" value="RRJ93158.1"/>
    <property type="molecule type" value="Genomic_DNA"/>
</dbReference>
<evidence type="ECO:0000313" key="2">
    <source>
        <dbReference type="EMBL" id="RRJ93158.1"/>
    </source>
</evidence>
<dbReference type="PANTHER" id="PTHR36434">
    <property type="entry name" value="MEMBRANE PROTEASE YUGP-RELATED"/>
    <property type="match status" value="1"/>
</dbReference>
<keyword evidence="3" id="KW-1185">Reference proteome</keyword>
<dbReference type="Proteomes" id="UP000275719">
    <property type="component" value="Unassembled WGS sequence"/>
</dbReference>
<organism evidence="2 3">
    <name type="scientific">Paenimyroides tangerinum</name>
    <dbReference type="NCBI Taxonomy" id="2488728"/>
    <lineage>
        <taxon>Bacteria</taxon>
        <taxon>Pseudomonadati</taxon>
        <taxon>Bacteroidota</taxon>
        <taxon>Flavobacteriia</taxon>
        <taxon>Flavobacteriales</taxon>
        <taxon>Flavobacteriaceae</taxon>
        <taxon>Paenimyroides</taxon>
    </lineage>
</organism>
<accession>A0A3P3WFG2</accession>
<feature type="transmembrane region" description="Helical" evidence="1">
    <location>
        <begin position="115"/>
        <end position="137"/>
    </location>
</feature>
<dbReference type="OrthoDB" id="9784298at2"/>
<sequence length="223" mass="24766">MGFLIMGIIMLASWFVGYQLKNKFEKYSKVHLRNGMSGAEIATKMLHDHGIYDVKVISTPGRLTDHYNPADKTVNLSEAVYNERNAAAAAVAAHEVGHAVQHATAYSWLTMRSKLVPIVSIASNFVQWILIAGILLINTFPQLLLIGIVLFALTTIFSIVTLPVEYDASNRALKWLETKNMVTQQELAGAKDSLTWAARTYLVAALASIGTLLYYVMIYMGRR</sequence>
<feature type="transmembrane region" description="Helical" evidence="1">
    <location>
        <begin position="201"/>
        <end position="220"/>
    </location>
</feature>
<comment type="caution">
    <text evidence="2">The sequence shown here is derived from an EMBL/GenBank/DDBJ whole genome shotgun (WGS) entry which is preliminary data.</text>
</comment>
<reference evidence="2 3" key="1">
    <citation type="submission" date="2018-11" db="EMBL/GenBank/DDBJ databases">
        <title>Flavobacterium sp. nov., YIM 102701-2 draft genome.</title>
        <authorList>
            <person name="Li G."/>
            <person name="Jiang Y."/>
        </authorList>
    </citation>
    <scope>NUCLEOTIDE SEQUENCE [LARGE SCALE GENOMIC DNA]</scope>
    <source>
        <strain evidence="2 3">YIM 102701-2</strain>
    </source>
</reference>
<keyword evidence="1" id="KW-0812">Transmembrane</keyword>
<evidence type="ECO:0000313" key="3">
    <source>
        <dbReference type="Proteomes" id="UP000275719"/>
    </source>
</evidence>
<protein>
    <submittedName>
        <fullName evidence="2">Zinc metallopeptidase</fullName>
    </submittedName>
</protein>
<dbReference type="Pfam" id="PF04298">
    <property type="entry name" value="Zn_peptidase_2"/>
    <property type="match status" value="1"/>
</dbReference>
<dbReference type="RefSeq" id="WP_125016656.1">
    <property type="nucleotide sequence ID" value="NZ_RQVQ01000002.1"/>
</dbReference>
<keyword evidence="1" id="KW-1133">Transmembrane helix</keyword>
<feature type="transmembrane region" description="Helical" evidence="1">
    <location>
        <begin position="143"/>
        <end position="164"/>
    </location>
</feature>
<dbReference type="PANTHER" id="PTHR36434:SF1">
    <property type="entry name" value="MEMBRANE PROTEASE YUGP-RELATED"/>
    <property type="match status" value="1"/>
</dbReference>
<gene>
    <name evidence="2" type="ORF">EG240_01395</name>
</gene>
<name>A0A3P3WFG2_9FLAO</name>
<dbReference type="InterPro" id="IPR007395">
    <property type="entry name" value="Zn_peptidase_2"/>
</dbReference>